<dbReference type="FunFam" id="1.20.1420.30:FF:000028">
    <property type="entry name" value="Cation/calcium exchanger 5"/>
    <property type="match status" value="1"/>
</dbReference>
<dbReference type="GO" id="GO:0015297">
    <property type="term" value="F:antiporter activity"/>
    <property type="evidence" value="ECO:0007669"/>
    <property type="project" value="UniProtKB-KW"/>
</dbReference>
<keyword evidence="7 12" id="KW-1133">Transmembrane helix</keyword>
<sequence length="655" mass="71012">MKVLNGFRGATSPKFRAIFNGFGAAVLFFLFYNRGDIFTTPLIGRSSLFSNSYLTPPAVVDDGSSHITVIHRRIGEVGFNASGLSDESSEINLGVSDSAQCDGLRKGEGYINQCEYLKAHQECSAGGFFDYLKFLYCDCRNFSVLGYAVMVMWLATLFYLLGNTAADYFCCSLEQLSSLLKLPPTVTGVVLLPLGNGAPDVFSSIAAFAASDAGAVGLNSVLGGAVFVTCIVVGIVSLCVAEKGIQIDRGCFIRDISFFVVTLLSLLLILIIGRVSVVGAIAFILIYVVYALSVAANEIFRKHGQRLKLDVVRPLLPVGVNMCSQGSEEDMSLYHSLLDIDRDSDLHHLHGSLPQWMWSNVAIYSNQTMKNMALDGEMPAWGWSDESMEKNWSFSCCKLFLLMEMPLTLPRRLTIPLVKDETWTKVYAVSSAALAPILLAFLWNSQDNVSSGSRIISYCIGIAVGGTLSILAYLYTESDHPPQRFLLPWVLGGFVMSIVWFYIIANELVALLVAFGVILGINPSILGLTVLAWGNSMGDLVSNIALTMSGEDGVQIALSGCYAGPMFNTLIGLGISMLLGAWAKSPGSYIIPQDSSLFYTMGFLISGLIWALVVLRRNDMRLSRTLGVGLITLYLIFLSLRLSIAVGLVSLSGAT</sequence>
<feature type="transmembrane region" description="Helical" evidence="12">
    <location>
        <begin position="278"/>
        <end position="300"/>
    </location>
</feature>
<feature type="transmembrane region" description="Helical" evidence="12">
    <location>
        <begin position="511"/>
        <end position="533"/>
    </location>
</feature>
<evidence type="ECO:0000256" key="1">
    <source>
        <dbReference type="ARBA" id="ARBA00004141"/>
    </source>
</evidence>
<evidence type="ECO:0000256" key="11">
    <source>
        <dbReference type="ARBA" id="ARBA00038187"/>
    </source>
</evidence>
<feature type="domain" description="Sodium/calcium exchanger membrane region" evidence="13">
    <location>
        <begin position="490"/>
        <end position="641"/>
    </location>
</feature>
<keyword evidence="4" id="KW-0633">Potassium transport</keyword>
<keyword evidence="10" id="KW-0406">Ion transport</keyword>
<feature type="transmembrane region" description="Helical" evidence="12">
    <location>
        <begin position="426"/>
        <end position="443"/>
    </location>
</feature>
<evidence type="ECO:0000256" key="8">
    <source>
        <dbReference type="ARBA" id="ARBA00023053"/>
    </source>
</evidence>
<comment type="similarity">
    <text evidence="11">Belongs to the Ca(2+):cation antiporter (CaCA) (TC 2.A.19) family. Cation/calcium exchanger (CCX) subfamily.</text>
</comment>
<proteinExistence type="inferred from homology"/>
<dbReference type="Proteomes" id="UP000516437">
    <property type="component" value="Chromosome 3"/>
</dbReference>
<evidence type="ECO:0000256" key="4">
    <source>
        <dbReference type="ARBA" id="ARBA00022538"/>
    </source>
</evidence>
<feature type="transmembrane region" description="Helical" evidence="12">
    <location>
        <begin position="221"/>
        <end position="240"/>
    </location>
</feature>
<evidence type="ECO:0000313" key="14">
    <source>
        <dbReference type="EMBL" id="KAB1218341.1"/>
    </source>
</evidence>
<keyword evidence="9 12" id="KW-0472">Membrane</keyword>
<feature type="transmembrane region" description="Helical" evidence="12">
    <location>
        <begin position="597"/>
        <end position="615"/>
    </location>
</feature>
<dbReference type="GO" id="GO:0016020">
    <property type="term" value="C:membrane"/>
    <property type="evidence" value="ECO:0007669"/>
    <property type="project" value="UniProtKB-SubCell"/>
</dbReference>
<dbReference type="InterPro" id="IPR004837">
    <property type="entry name" value="NaCa_Exmemb"/>
</dbReference>
<dbReference type="GO" id="GO:0006813">
    <property type="term" value="P:potassium ion transport"/>
    <property type="evidence" value="ECO:0007669"/>
    <property type="project" value="UniProtKB-KW"/>
</dbReference>
<keyword evidence="8" id="KW-0915">Sodium</keyword>
<dbReference type="InterPro" id="IPR044880">
    <property type="entry name" value="NCX_ion-bd_dom_sf"/>
</dbReference>
<dbReference type="InterPro" id="IPR051359">
    <property type="entry name" value="CaCA_antiporter"/>
</dbReference>
<dbReference type="PANTHER" id="PTHR12266">
    <property type="entry name" value="NA+/CA2+ K+ INDEPENDENT EXCHANGER"/>
    <property type="match status" value="1"/>
</dbReference>
<dbReference type="GO" id="GO:0008324">
    <property type="term" value="F:monoatomic cation transmembrane transporter activity"/>
    <property type="evidence" value="ECO:0007669"/>
    <property type="project" value="TreeGrafter"/>
</dbReference>
<gene>
    <name evidence="14" type="ORF">CJ030_MR3G026221</name>
</gene>
<reference evidence="14 15" key="1">
    <citation type="journal article" date="2019" name="Plant Biotechnol. J.">
        <title>The red bayberry genome and genetic basis of sex determination.</title>
        <authorList>
            <person name="Jia H.M."/>
            <person name="Jia H.J."/>
            <person name="Cai Q.L."/>
            <person name="Wang Y."/>
            <person name="Zhao H.B."/>
            <person name="Yang W.F."/>
            <person name="Wang G.Y."/>
            <person name="Li Y.H."/>
            <person name="Zhan D.L."/>
            <person name="Shen Y.T."/>
            <person name="Niu Q.F."/>
            <person name="Chang L."/>
            <person name="Qiu J."/>
            <person name="Zhao L."/>
            <person name="Xie H.B."/>
            <person name="Fu W.Y."/>
            <person name="Jin J."/>
            <person name="Li X.W."/>
            <person name="Jiao Y."/>
            <person name="Zhou C.C."/>
            <person name="Tu T."/>
            <person name="Chai C.Y."/>
            <person name="Gao J.L."/>
            <person name="Fan L.J."/>
            <person name="van de Weg E."/>
            <person name="Wang J.Y."/>
            <person name="Gao Z.S."/>
        </authorList>
    </citation>
    <scope>NUCLEOTIDE SEQUENCE [LARGE SCALE GENOMIC DNA]</scope>
    <source>
        <tissue evidence="14">Leaves</tissue>
    </source>
</reference>
<name>A0A6A1VZG9_9ROSI</name>
<dbReference type="AlphaFoldDB" id="A0A6A1VZG9"/>
<keyword evidence="10" id="KW-0739">Sodium transport</keyword>
<dbReference type="Pfam" id="PF01699">
    <property type="entry name" value="Na_Ca_ex"/>
    <property type="match status" value="2"/>
</dbReference>
<dbReference type="OrthoDB" id="407410at2759"/>
<protein>
    <submittedName>
        <fullName evidence="14">Cation/calcium exchanger 4</fullName>
    </submittedName>
</protein>
<evidence type="ECO:0000313" key="15">
    <source>
        <dbReference type="Proteomes" id="UP000516437"/>
    </source>
</evidence>
<feature type="transmembrane region" description="Helical" evidence="12">
    <location>
        <begin position="627"/>
        <end position="651"/>
    </location>
</feature>
<organism evidence="14 15">
    <name type="scientific">Morella rubra</name>
    <name type="common">Chinese bayberry</name>
    <dbReference type="NCBI Taxonomy" id="262757"/>
    <lineage>
        <taxon>Eukaryota</taxon>
        <taxon>Viridiplantae</taxon>
        <taxon>Streptophyta</taxon>
        <taxon>Embryophyta</taxon>
        <taxon>Tracheophyta</taxon>
        <taxon>Spermatophyta</taxon>
        <taxon>Magnoliopsida</taxon>
        <taxon>eudicotyledons</taxon>
        <taxon>Gunneridae</taxon>
        <taxon>Pentapetalae</taxon>
        <taxon>rosids</taxon>
        <taxon>fabids</taxon>
        <taxon>Fagales</taxon>
        <taxon>Myricaceae</taxon>
        <taxon>Morella</taxon>
    </lineage>
</organism>
<dbReference type="PANTHER" id="PTHR12266:SF0">
    <property type="entry name" value="MITOCHONDRIAL SODIUM_CALCIUM EXCHANGER PROTEIN"/>
    <property type="match status" value="1"/>
</dbReference>
<feature type="transmembrane region" description="Helical" evidence="12">
    <location>
        <begin position="142"/>
        <end position="161"/>
    </location>
</feature>
<evidence type="ECO:0000256" key="3">
    <source>
        <dbReference type="ARBA" id="ARBA00022449"/>
    </source>
</evidence>
<accession>A0A6A1VZG9</accession>
<evidence type="ECO:0000256" key="2">
    <source>
        <dbReference type="ARBA" id="ARBA00022448"/>
    </source>
</evidence>
<keyword evidence="3" id="KW-0050">Antiport</keyword>
<evidence type="ECO:0000256" key="12">
    <source>
        <dbReference type="SAM" id="Phobius"/>
    </source>
</evidence>
<comment type="subcellular location">
    <subcellularLocation>
        <location evidence="1">Membrane</location>
        <topology evidence="1">Multi-pass membrane protein</topology>
    </subcellularLocation>
</comment>
<feature type="transmembrane region" description="Helical" evidence="12">
    <location>
        <begin position="15"/>
        <end position="32"/>
    </location>
</feature>
<evidence type="ECO:0000256" key="5">
    <source>
        <dbReference type="ARBA" id="ARBA00022692"/>
    </source>
</evidence>
<dbReference type="EMBL" id="RXIC02000021">
    <property type="protein sequence ID" value="KAB1218341.1"/>
    <property type="molecule type" value="Genomic_DNA"/>
</dbReference>
<keyword evidence="6" id="KW-0630">Potassium</keyword>
<evidence type="ECO:0000256" key="10">
    <source>
        <dbReference type="ARBA" id="ARBA00023201"/>
    </source>
</evidence>
<evidence type="ECO:0000256" key="6">
    <source>
        <dbReference type="ARBA" id="ARBA00022958"/>
    </source>
</evidence>
<feature type="transmembrane region" description="Helical" evidence="12">
    <location>
        <begin position="554"/>
        <end position="577"/>
    </location>
</feature>
<keyword evidence="5 12" id="KW-0812">Transmembrane</keyword>
<feature type="domain" description="Sodium/calcium exchanger membrane region" evidence="13">
    <location>
        <begin position="152"/>
        <end position="292"/>
    </location>
</feature>
<feature type="transmembrane region" description="Helical" evidence="12">
    <location>
        <begin position="486"/>
        <end position="505"/>
    </location>
</feature>
<keyword evidence="2" id="KW-0813">Transport</keyword>
<evidence type="ECO:0000259" key="13">
    <source>
        <dbReference type="Pfam" id="PF01699"/>
    </source>
</evidence>
<evidence type="ECO:0000256" key="7">
    <source>
        <dbReference type="ARBA" id="ARBA00022989"/>
    </source>
</evidence>
<dbReference type="Gene3D" id="1.20.1420.30">
    <property type="entry name" value="NCX, central ion-binding region"/>
    <property type="match status" value="2"/>
</dbReference>
<feature type="transmembrane region" description="Helical" evidence="12">
    <location>
        <begin position="455"/>
        <end position="474"/>
    </location>
</feature>
<keyword evidence="15" id="KW-1185">Reference proteome</keyword>
<dbReference type="GO" id="GO:0006814">
    <property type="term" value="P:sodium ion transport"/>
    <property type="evidence" value="ECO:0007669"/>
    <property type="project" value="UniProtKB-KW"/>
</dbReference>
<evidence type="ECO:0000256" key="9">
    <source>
        <dbReference type="ARBA" id="ARBA00023136"/>
    </source>
</evidence>
<comment type="caution">
    <text evidence="14">The sequence shown here is derived from an EMBL/GenBank/DDBJ whole genome shotgun (WGS) entry which is preliminary data.</text>
</comment>
<feature type="transmembrane region" description="Helical" evidence="12">
    <location>
        <begin position="252"/>
        <end position="272"/>
    </location>
</feature>